<dbReference type="Pfam" id="PF19086">
    <property type="entry name" value="Terpene_syn_C_2"/>
    <property type="match status" value="1"/>
</dbReference>
<reference evidence="1" key="1">
    <citation type="submission" date="2013-05" db="EMBL/GenBank/DDBJ databases">
        <title>Genome assembly of Cystobacter fuscus DSM 2262.</title>
        <authorList>
            <person name="Sharma G."/>
            <person name="Khatri I."/>
            <person name="Kaur C."/>
            <person name="Mayilraj S."/>
            <person name="Subramanian S."/>
        </authorList>
    </citation>
    <scope>NUCLEOTIDE SEQUENCE [LARGE SCALE GENOMIC DNA]</scope>
    <source>
        <strain evidence="1">DSM 2262</strain>
    </source>
</reference>
<dbReference type="InterPro" id="IPR034686">
    <property type="entry name" value="Terpene_cyclase-like_2"/>
</dbReference>
<gene>
    <name evidence="1" type="ORF">D187_005869</name>
</gene>
<proteinExistence type="predicted"/>
<dbReference type="RefSeq" id="WP_002623482.1">
    <property type="nucleotide sequence ID" value="NZ_ANAH02000005.1"/>
</dbReference>
<protein>
    <submittedName>
        <fullName evidence="1">Terpene cyclase</fullName>
    </submittedName>
</protein>
<keyword evidence="2" id="KW-1185">Reference proteome</keyword>
<dbReference type="Proteomes" id="UP000011682">
    <property type="component" value="Unassembled WGS sequence"/>
</dbReference>
<dbReference type="Gene3D" id="1.10.600.10">
    <property type="entry name" value="Farnesyl Diphosphate Synthase"/>
    <property type="match status" value="1"/>
</dbReference>
<organism evidence="1 2">
    <name type="scientific">Cystobacter fuscus (strain ATCC 25194 / DSM 2262 / NBRC 100088 / M29)</name>
    <dbReference type="NCBI Taxonomy" id="1242864"/>
    <lineage>
        <taxon>Bacteria</taxon>
        <taxon>Pseudomonadati</taxon>
        <taxon>Myxococcota</taxon>
        <taxon>Myxococcia</taxon>
        <taxon>Myxococcales</taxon>
        <taxon>Cystobacterineae</taxon>
        <taxon>Archangiaceae</taxon>
        <taxon>Cystobacter</taxon>
    </lineage>
</organism>
<name>S9R3I9_CYSF2</name>
<dbReference type="EMBL" id="ANAH02000005">
    <property type="protein sequence ID" value="EPX63463.1"/>
    <property type="molecule type" value="Genomic_DNA"/>
</dbReference>
<dbReference type="SUPFAM" id="SSF48576">
    <property type="entry name" value="Terpenoid synthases"/>
    <property type="match status" value="1"/>
</dbReference>
<dbReference type="AlphaFoldDB" id="S9R3I9"/>
<sequence length="355" mass="40287">MKIDTQRAAIEFRFPFPRDLSPDIEQAQRHSIEWARQMGLATTDTALRFLEAWNWGRLTGHCLPTARGANLDLATDWMTWGFLYDDQFAGPLGNQPARVARITENMIGVLHATSATPGDDACARGITDILQRLSTKMSPAWMARFRDDLKWFFIGVLRMTTYRNHLSQIDTRTAFEIRRLDISMDAVIDLIEVAEGFEVPEALFGTTQIQDLRQCVIDIVILQNDVFSLPKDRHQQEVNVILAMERSENLTTPQALERISALVDEKVQHFLSVKAGMPALYETLGLDATDRARMDRYVHCLELMIHGCVYSHAECVRYSTRSEHTQPIAGRGFIQDLHLDAGIDRAQALIRTTQG</sequence>
<comment type="caution">
    <text evidence="1">The sequence shown here is derived from an EMBL/GenBank/DDBJ whole genome shotgun (WGS) entry which is preliminary data.</text>
</comment>
<dbReference type="GO" id="GO:0010333">
    <property type="term" value="F:terpene synthase activity"/>
    <property type="evidence" value="ECO:0007669"/>
    <property type="project" value="InterPro"/>
</dbReference>
<evidence type="ECO:0000313" key="1">
    <source>
        <dbReference type="EMBL" id="EPX63463.1"/>
    </source>
</evidence>
<evidence type="ECO:0000313" key="2">
    <source>
        <dbReference type="Proteomes" id="UP000011682"/>
    </source>
</evidence>
<dbReference type="eggNOG" id="ENOG5033X2A">
    <property type="taxonomic scope" value="Bacteria"/>
</dbReference>
<dbReference type="SFLD" id="SFLDS00005">
    <property type="entry name" value="Isoprenoid_Synthase_Type_I"/>
    <property type="match status" value="1"/>
</dbReference>
<accession>S9R3I9</accession>
<dbReference type="InterPro" id="IPR008949">
    <property type="entry name" value="Isoprenoid_synthase_dom_sf"/>
</dbReference>
<dbReference type="SFLD" id="SFLDG01020">
    <property type="entry name" value="Terpene_Cyclase_Like_2"/>
    <property type="match status" value="1"/>
</dbReference>